<dbReference type="SUPFAM" id="SSF52743">
    <property type="entry name" value="Subtilisin-like"/>
    <property type="match status" value="1"/>
</dbReference>
<dbReference type="InterPro" id="IPR000209">
    <property type="entry name" value="Peptidase_S8/S53_dom"/>
</dbReference>
<keyword evidence="4" id="KW-1185">Reference proteome</keyword>
<dbReference type="RefSeq" id="WP_353543204.1">
    <property type="nucleotide sequence ID" value="NZ_BAABRN010000042.1"/>
</dbReference>
<proteinExistence type="predicted"/>
<feature type="domain" description="Peptidase S8/S53" evidence="2">
    <location>
        <begin position="214"/>
        <end position="443"/>
    </location>
</feature>
<dbReference type="CDD" id="cd00306">
    <property type="entry name" value="Peptidases_S8_S53"/>
    <property type="match status" value="1"/>
</dbReference>
<dbReference type="EMBL" id="BAABRN010000042">
    <property type="protein sequence ID" value="GAA5503231.1"/>
    <property type="molecule type" value="Genomic_DNA"/>
</dbReference>
<sequence>MLNRRFSRALLCSALLVGSQAWAATGQGEAPALKTMRPITLKLITPYNEKTFPPNYDPRDTKGVSNVIHDGQTALILLDNRTQNCVTTAPETPGQAWDPGRTTAGAILDADKYVATKNVYPPTVNNLFPDIPMKNAVAKGAREVTVIVVDHFEPETIKFLDEKTKVEQDIPLRHGELVIAHLRSILSSAGFDRVTVRPNALSISNGRRTINILKVQLQAGPYRVITSSMAQRMLNDTKVGALDYAVINMSFALMPCGLLADYRAWREQEERRDPEKLPRFVDYLVELGKRNNYTPAQLQKAISEVPADDPFMLWLHQMLDLAARSKRTLLAVASSGNFELPFETAPANDPRVIGVGGISWEALHRSDPNTPNKLAWSDVGDVYSVGEWYTLPLGTLQNYCSPQATCIVTDALTNKYANFGYKGTSFSAPSITAYFALRMGSNPCYGRTSASPLGFNLFKTAPPSGSFTPLNKLSPGKVFKSPLLNGTC</sequence>
<evidence type="ECO:0000313" key="3">
    <source>
        <dbReference type="EMBL" id="GAA5503231.1"/>
    </source>
</evidence>
<feature type="chain" id="PRO_5047522462" description="Peptidase S8/S53 domain-containing protein" evidence="1">
    <location>
        <begin position="24"/>
        <end position="488"/>
    </location>
</feature>
<accession>A0ABP9VET6</accession>
<feature type="signal peptide" evidence="1">
    <location>
        <begin position="1"/>
        <end position="23"/>
    </location>
</feature>
<dbReference type="Pfam" id="PF00082">
    <property type="entry name" value="Peptidase_S8"/>
    <property type="match status" value="1"/>
</dbReference>
<evidence type="ECO:0000259" key="2">
    <source>
        <dbReference type="Pfam" id="PF00082"/>
    </source>
</evidence>
<comment type="caution">
    <text evidence="3">The sequence shown here is derived from an EMBL/GenBank/DDBJ whole genome shotgun (WGS) entry which is preliminary data.</text>
</comment>
<evidence type="ECO:0000313" key="4">
    <source>
        <dbReference type="Proteomes" id="UP001458946"/>
    </source>
</evidence>
<dbReference type="InterPro" id="IPR036852">
    <property type="entry name" value="Peptidase_S8/S53_dom_sf"/>
</dbReference>
<name>A0ABP9VET6_9DEIO</name>
<organism evidence="3 4">
    <name type="scientific">Deinococcus xinjiangensis</name>
    <dbReference type="NCBI Taxonomy" id="457454"/>
    <lineage>
        <taxon>Bacteria</taxon>
        <taxon>Thermotogati</taxon>
        <taxon>Deinococcota</taxon>
        <taxon>Deinococci</taxon>
        <taxon>Deinococcales</taxon>
        <taxon>Deinococcaceae</taxon>
        <taxon>Deinococcus</taxon>
    </lineage>
</organism>
<dbReference type="Gene3D" id="3.40.50.200">
    <property type="entry name" value="Peptidase S8/S53 domain"/>
    <property type="match status" value="1"/>
</dbReference>
<reference evidence="3 4" key="1">
    <citation type="submission" date="2024-02" db="EMBL/GenBank/DDBJ databases">
        <title>Deinococcus xinjiangensis NBRC 107630.</title>
        <authorList>
            <person name="Ichikawa N."/>
            <person name="Katano-Makiyama Y."/>
            <person name="Hidaka K."/>
        </authorList>
    </citation>
    <scope>NUCLEOTIDE SEQUENCE [LARGE SCALE GENOMIC DNA]</scope>
    <source>
        <strain evidence="3 4">NBRC 107630</strain>
    </source>
</reference>
<gene>
    <name evidence="3" type="ORF">Dxin01_02986</name>
</gene>
<keyword evidence="1" id="KW-0732">Signal</keyword>
<evidence type="ECO:0000256" key="1">
    <source>
        <dbReference type="SAM" id="SignalP"/>
    </source>
</evidence>
<dbReference type="Proteomes" id="UP001458946">
    <property type="component" value="Unassembled WGS sequence"/>
</dbReference>
<protein>
    <recommendedName>
        <fullName evidence="2">Peptidase S8/S53 domain-containing protein</fullName>
    </recommendedName>
</protein>